<feature type="domain" description="DUF7904" evidence="3">
    <location>
        <begin position="1009"/>
        <end position="1093"/>
    </location>
</feature>
<feature type="region of interest" description="Disordered" evidence="2">
    <location>
        <begin position="220"/>
        <end position="411"/>
    </location>
</feature>
<feature type="compositionally biased region" description="Low complexity" evidence="2">
    <location>
        <begin position="787"/>
        <end position="822"/>
    </location>
</feature>
<feature type="compositionally biased region" description="Polar residues" evidence="2">
    <location>
        <begin position="918"/>
        <end position="929"/>
    </location>
</feature>
<dbReference type="Pfam" id="PF25480">
    <property type="entry name" value="DUF7904"/>
    <property type="match status" value="1"/>
</dbReference>
<feature type="compositionally biased region" description="Polar residues" evidence="2">
    <location>
        <begin position="114"/>
        <end position="126"/>
    </location>
</feature>
<dbReference type="PANTHER" id="PTHR11977">
    <property type="entry name" value="VILLIN"/>
    <property type="match status" value="1"/>
</dbReference>
<keyword evidence="5" id="KW-1185">Reference proteome</keyword>
<feature type="region of interest" description="Disordered" evidence="2">
    <location>
        <begin position="731"/>
        <end position="845"/>
    </location>
</feature>
<dbReference type="PANTHER" id="PTHR11977:SF51">
    <property type="entry name" value="PROTEIN FLIGHTLESS-1 HOMOLOG"/>
    <property type="match status" value="1"/>
</dbReference>
<dbReference type="GO" id="GO:0005546">
    <property type="term" value="F:phosphatidylinositol-4,5-bisphosphate binding"/>
    <property type="evidence" value="ECO:0007669"/>
    <property type="project" value="TreeGrafter"/>
</dbReference>
<dbReference type="EMBL" id="MU151211">
    <property type="protein sequence ID" value="KAF9447197.1"/>
    <property type="molecule type" value="Genomic_DNA"/>
</dbReference>
<evidence type="ECO:0000259" key="3">
    <source>
        <dbReference type="Pfam" id="PF25480"/>
    </source>
</evidence>
<dbReference type="InterPro" id="IPR057226">
    <property type="entry name" value="DUF7904"/>
</dbReference>
<feature type="compositionally biased region" description="Polar residues" evidence="2">
    <location>
        <begin position="360"/>
        <end position="371"/>
    </location>
</feature>
<feature type="compositionally biased region" description="Polar residues" evidence="2">
    <location>
        <begin position="302"/>
        <end position="314"/>
    </location>
</feature>
<evidence type="ECO:0000313" key="4">
    <source>
        <dbReference type="EMBL" id="KAF9447197.1"/>
    </source>
</evidence>
<feature type="compositionally biased region" description="Basic and acidic residues" evidence="2">
    <location>
        <begin position="97"/>
        <end position="109"/>
    </location>
</feature>
<reference evidence="4" key="1">
    <citation type="submission" date="2020-11" db="EMBL/GenBank/DDBJ databases">
        <authorList>
            <consortium name="DOE Joint Genome Institute"/>
            <person name="Ahrendt S."/>
            <person name="Riley R."/>
            <person name="Andreopoulos W."/>
            <person name="Labutti K."/>
            <person name="Pangilinan J."/>
            <person name="Ruiz-Duenas F.J."/>
            <person name="Barrasa J.M."/>
            <person name="Sanchez-Garcia M."/>
            <person name="Camarero S."/>
            <person name="Miyauchi S."/>
            <person name="Serrano A."/>
            <person name="Linde D."/>
            <person name="Babiker R."/>
            <person name="Drula E."/>
            <person name="Ayuso-Fernandez I."/>
            <person name="Pacheco R."/>
            <person name="Padilla G."/>
            <person name="Ferreira P."/>
            <person name="Barriuso J."/>
            <person name="Kellner H."/>
            <person name="Castanera R."/>
            <person name="Alfaro M."/>
            <person name="Ramirez L."/>
            <person name="Pisabarro A.G."/>
            <person name="Kuo A."/>
            <person name="Tritt A."/>
            <person name="Lipzen A."/>
            <person name="He G."/>
            <person name="Yan M."/>
            <person name="Ng V."/>
            <person name="Cullen D."/>
            <person name="Martin F."/>
            <person name="Rosso M.-N."/>
            <person name="Henrissat B."/>
            <person name="Hibbett D."/>
            <person name="Martinez A.T."/>
            <person name="Grigoriev I.V."/>
        </authorList>
    </citation>
    <scope>NUCLEOTIDE SEQUENCE</scope>
    <source>
        <strain evidence="4">MF-IS2</strain>
    </source>
</reference>
<feature type="compositionally biased region" description="Basic and acidic residues" evidence="2">
    <location>
        <begin position="42"/>
        <end position="52"/>
    </location>
</feature>
<feature type="region of interest" description="Disordered" evidence="2">
    <location>
        <begin position="431"/>
        <end position="695"/>
    </location>
</feature>
<feature type="compositionally biased region" description="Polar residues" evidence="2">
    <location>
        <begin position="776"/>
        <end position="785"/>
    </location>
</feature>
<dbReference type="GO" id="GO:0051016">
    <property type="term" value="P:barbed-end actin filament capping"/>
    <property type="evidence" value="ECO:0007669"/>
    <property type="project" value="TreeGrafter"/>
</dbReference>
<feature type="compositionally biased region" description="Polar residues" evidence="2">
    <location>
        <begin position="679"/>
        <end position="689"/>
    </location>
</feature>
<dbReference type="SUPFAM" id="SSF55753">
    <property type="entry name" value="Actin depolymerizing proteins"/>
    <property type="match status" value="2"/>
</dbReference>
<accession>A0A9P5X9J6</accession>
<dbReference type="InterPro" id="IPR007122">
    <property type="entry name" value="Villin/Gelsolin"/>
</dbReference>
<comment type="caution">
    <text evidence="4">The sequence shown here is derived from an EMBL/GenBank/DDBJ whole genome shotgun (WGS) entry which is preliminary data.</text>
</comment>
<feature type="region of interest" description="Disordered" evidence="2">
    <location>
        <begin position="1"/>
        <end position="20"/>
    </location>
</feature>
<feature type="region of interest" description="Disordered" evidence="2">
    <location>
        <begin position="912"/>
        <end position="931"/>
    </location>
</feature>
<gene>
    <name evidence="4" type="ORF">P691DRAFT_776317</name>
</gene>
<dbReference type="Proteomes" id="UP000807342">
    <property type="component" value="Unassembled WGS sequence"/>
</dbReference>
<dbReference type="Gene3D" id="3.40.20.10">
    <property type="entry name" value="Severin"/>
    <property type="match status" value="2"/>
</dbReference>
<evidence type="ECO:0000313" key="5">
    <source>
        <dbReference type="Proteomes" id="UP000807342"/>
    </source>
</evidence>
<dbReference type="GO" id="GO:0008154">
    <property type="term" value="P:actin polymerization or depolymerization"/>
    <property type="evidence" value="ECO:0007669"/>
    <property type="project" value="TreeGrafter"/>
</dbReference>
<dbReference type="InterPro" id="IPR029006">
    <property type="entry name" value="ADF-H/Gelsolin-like_dom_sf"/>
</dbReference>
<organism evidence="4 5">
    <name type="scientific">Macrolepiota fuliginosa MF-IS2</name>
    <dbReference type="NCBI Taxonomy" id="1400762"/>
    <lineage>
        <taxon>Eukaryota</taxon>
        <taxon>Fungi</taxon>
        <taxon>Dikarya</taxon>
        <taxon>Basidiomycota</taxon>
        <taxon>Agaricomycotina</taxon>
        <taxon>Agaricomycetes</taxon>
        <taxon>Agaricomycetidae</taxon>
        <taxon>Agaricales</taxon>
        <taxon>Agaricineae</taxon>
        <taxon>Agaricaceae</taxon>
        <taxon>Macrolepiota</taxon>
    </lineage>
</organism>
<feature type="compositionally biased region" description="Pro residues" evidence="2">
    <location>
        <begin position="660"/>
        <end position="675"/>
    </location>
</feature>
<dbReference type="GO" id="GO:0015629">
    <property type="term" value="C:actin cytoskeleton"/>
    <property type="evidence" value="ECO:0007669"/>
    <property type="project" value="TreeGrafter"/>
</dbReference>
<name>A0A9P5X9J6_9AGAR</name>
<keyword evidence="1" id="KW-0677">Repeat</keyword>
<feature type="compositionally biased region" description="Low complexity" evidence="2">
    <location>
        <begin position="761"/>
        <end position="775"/>
    </location>
</feature>
<evidence type="ECO:0000256" key="2">
    <source>
        <dbReference type="SAM" id="MobiDB-lite"/>
    </source>
</evidence>
<feature type="compositionally biased region" description="Low complexity" evidence="2">
    <location>
        <begin position="437"/>
        <end position="452"/>
    </location>
</feature>
<protein>
    <recommendedName>
        <fullName evidence="3">DUF7904 domain-containing protein</fullName>
    </recommendedName>
</protein>
<feature type="compositionally biased region" description="Basic and acidic residues" evidence="2">
    <location>
        <begin position="583"/>
        <end position="595"/>
    </location>
</feature>
<feature type="region of interest" description="Disordered" evidence="2">
    <location>
        <begin position="33"/>
        <end position="184"/>
    </location>
</feature>
<proteinExistence type="predicted"/>
<dbReference type="GO" id="GO:0051014">
    <property type="term" value="P:actin filament severing"/>
    <property type="evidence" value="ECO:0007669"/>
    <property type="project" value="TreeGrafter"/>
</dbReference>
<sequence length="1361" mass="147282">MEPVTPSRRGTFDLPKPETGLAEWTSKIKALQRQVDADEEAEQKRLEEEITMARRARLRRSRGAGYGDSVDLSTSPSVLGIPSSRLSKSPSEVPKTLQDRQNDQDDALRKLAGASSSNVDTSSITQGLLPRLSQFPAAQPPPSQRPDPVSLASFIGGRATGPRLNRHAPQQDVHDPTQFEQRTNNTPHPIFGKGGVAMPGMVTKAGNSVRDAMKASEAVERYQPRLAKRTSTPSLAKQPGEVPTPRSVSPQKTGSRDRTLSTPSVAKKYLEQIEQRPVSPQKTGSRERTYSTPAPPPPASKSIDNNTSRPTITRSAAEAPVAAARPKTPSKDRLSSTPSRVFAEKPSTPRHVPTIVNIPASPTRSSISTPSLARAILPDSRLPSQAPVAPSNTIPTAAFHKPPPQKDITPSISRLQGRGFVQNMVRASTELENSVKSTPGSPASRPSSGRKSTVLDRWQPNTASPSPTPTFIPRQSSPVRKSYSELGTRSDFPVVKSPIPAPATPAPVAAKALKPKTSHPLLHPDPLVPQAPLSPRRAKLAEKMLPPEGSPGFGSATTMVVYKPKAPETPPEEAAPTPSVDELGVRRDPSSDTKGKPRFSVPSELPAPTGKPLNHPTKERARKPKKNRDVSGGPSPIKSFPESIGDVGLPRRVTRSPQLPRTPPPQFVGAPPPPSASSHGESNSTQNSADLFATREPVSKVAHITQKWGQAAPIGVKSIASPPAQAQVQIFQPEIKPKPDSNLIRRALPGMTPNDGSLRAPSVPTKSKSPSPESTLQVSNSTPLVASSRDASPSSTSGYDGSTSSTEGYPKSSSPVKSGGSDRPPKSPSSPKHTRIPSTGSRALVMDVAQALNEYNASLPSESSKPQEEVKSPIVETTVELTARPRHTVPPSLERRRSSYDRFSAVSVMPPLKEEATPNGTPFGTLTRTPDTHSREVTLNTQVATEGKLRDGGGKGKDVVHFDIDDTPLPSVDVSALLQSQTVLPLIPADVQTISVDVLAVNGVSLITISRDTNIFYDSETLVIVHRYKSKSTGLVSTQLWAWYGKKSQVGEKEARKLQELEKRYNTSATIIHQNSEPPHLVQLLGGELIIRQGNRLHWLAENTAMYSIRKLGGVLYIDEHEPSIKNLCSGFSYCLTILDAIYVWHGCGSTDEERQAAVQYASRIGNSGSSAIQLREGEDDDDELFWMALGDEEFARADYWQWRRQSSGIDPRVWRVDAKANPPVVAVAGLREEAQRDKSVYIIDCVWEHFIVVGHKARGDRTSIKLALSTAKHLSEASASSRPFTPTVHVLVLPSRLPADLRLNLRELDDDEANYNKVPDHMNLLSSTQAECHLQQASWERTVLQDPTMLPLGVSAPDTQ</sequence>
<dbReference type="GO" id="GO:0051015">
    <property type="term" value="F:actin filament binding"/>
    <property type="evidence" value="ECO:0007669"/>
    <property type="project" value="InterPro"/>
</dbReference>
<dbReference type="SMART" id="SM00262">
    <property type="entry name" value="GEL"/>
    <property type="match status" value="2"/>
</dbReference>
<dbReference type="GO" id="GO:0005737">
    <property type="term" value="C:cytoplasm"/>
    <property type="evidence" value="ECO:0007669"/>
    <property type="project" value="TreeGrafter"/>
</dbReference>
<dbReference type="OrthoDB" id="6375767at2759"/>
<evidence type="ECO:0000256" key="1">
    <source>
        <dbReference type="ARBA" id="ARBA00022737"/>
    </source>
</evidence>